<keyword evidence="5" id="KW-1185">Reference proteome</keyword>
<dbReference type="PANTHER" id="PTHR22761">
    <property type="entry name" value="CHARGED MULTIVESICULAR BODY PROTEIN"/>
    <property type="match status" value="1"/>
</dbReference>
<dbReference type="Gene3D" id="6.10.250.1710">
    <property type="match status" value="1"/>
</dbReference>
<feature type="region of interest" description="Disordered" evidence="3">
    <location>
        <begin position="174"/>
        <end position="214"/>
    </location>
</feature>
<dbReference type="STRING" id="1684307.A0A316U8Y5"/>
<gene>
    <name evidence="4" type="ORF">BCV69DRAFT_248143</name>
</gene>
<name>A0A316U8Y5_9BASI</name>
<dbReference type="Pfam" id="PF03357">
    <property type="entry name" value="Snf7"/>
    <property type="match status" value="1"/>
</dbReference>
<keyword evidence="2" id="KW-0175">Coiled coil</keyword>
<dbReference type="Proteomes" id="UP000245942">
    <property type="component" value="Unassembled WGS sequence"/>
</dbReference>
<evidence type="ECO:0000313" key="4">
    <source>
        <dbReference type="EMBL" id="PWN21304.1"/>
    </source>
</evidence>
<evidence type="ECO:0000256" key="1">
    <source>
        <dbReference type="ARBA" id="ARBA00006190"/>
    </source>
</evidence>
<dbReference type="GO" id="GO:0006900">
    <property type="term" value="P:vesicle budding from membrane"/>
    <property type="evidence" value="ECO:0007669"/>
    <property type="project" value="TreeGrafter"/>
</dbReference>
<reference evidence="4 5" key="1">
    <citation type="journal article" date="2018" name="Mol. Biol. Evol.">
        <title>Broad Genomic Sampling Reveals a Smut Pathogenic Ancestry of the Fungal Clade Ustilaginomycotina.</title>
        <authorList>
            <person name="Kijpornyongpan T."/>
            <person name="Mondo S.J."/>
            <person name="Barry K."/>
            <person name="Sandor L."/>
            <person name="Lee J."/>
            <person name="Lipzen A."/>
            <person name="Pangilinan J."/>
            <person name="LaButti K."/>
            <person name="Hainaut M."/>
            <person name="Henrissat B."/>
            <person name="Grigoriev I.V."/>
            <person name="Spatafora J.W."/>
            <person name="Aime M.C."/>
        </authorList>
    </citation>
    <scope>NUCLEOTIDE SEQUENCE [LARGE SCALE GENOMIC DNA]</scope>
    <source>
        <strain evidence="4 5">MCA 4718</strain>
    </source>
</reference>
<dbReference type="RefSeq" id="XP_025348464.1">
    <property type="nucleotide sequence ID" value="XM_025490282.1"/>
</dbReference>
<dbReference type="PANTHER" id="PTHR22761:SF12">
    <property type="entry name" value="CHARGED MULTIVESICULAR BODY PROTEIN 5"/>
    <property type="match status" value="1"/>
</dbReference>
<dbReference type="GO" id="GO:0032511">
    <property type="term" value="P:late endosome to vacuole transport via multivesicular body sorting pathway"/>
    <property type="evidence" value="ECO:0007669"/>
    <property type="project" value="TreeGrafter"/>
</dbReference>
<dbReference type="GO" id="GO:0005771">
    <property type="term" value="C:multivesicular body"/>
    <property type="evidence" value="ECO:0007669"/>
    <property type="project" value="TreeGrafter"/>
</dbReference>
<dbReference type="AlphaFoldDB" id="A0A316U8Y5"/>
<evidence type="ECO:0000256" key="3">
    <source>
        <dbReference type="SAM" id="MobiDB-lite"/>
    </source>
</evidence>
<evidence type="ECO:0000256" key="2">
    <source>
        <dbReference type="ARBA" id="ARBA00023054"/>
    </source>
</evidence>
<protein>
    <submittedName>
        <fullName evidence="4">Snf7-domain-containing protein</fullName>
    </submittedName>
</protein>
<dbReference type="OrthoDB" id="3973241at2759"/>
<proteinExistence type="inferred from homology"/>
<organism evidence="4 5">
    <name type="scientific">Pseudomicrostroma glucosiphilum</name>
    <dbReference type="NCBI Taxonomy" id="1684307"/>
    <lineage>
        <taxon>Eukaryota</taxon>
        <taxon>Fungi</taxon>
        <taxon>Dikarya</taxon>
        <taxon>Basidiomycota</taxon>
        <taxon>Ustilaginomycotina</taxon>
        <taxon>Exobasidiomycetes</taxon>
        <taxon>Microstromatales</taxon>
        <taxon>Microstromatales incertae sedis</taxon>
        <taxon>Pseudomicrostroma</taxon>
    </lineage>
</organism>
<dbReference type="GeneID" id="37012016"/>
<dbReference type="Gene3D" id="1.10.287.1060">
    <property type="entry name" value="ESAT-6-like"/>
    <property type="match status" value="1"/>
</dbReference>
<accession>A0A316U8Y5</accession>
<dbReference type="InterPro" id="IPR005024">
    <property type="entry name" value="Snf7_fam"/>
</dbReference>
<sequence>MNRLFGSRNAKPKPGLAEAIASTEQRADGVEVKIRKLDGELGRYRDQMKKMRDGPGKTAIQQRALRVLKQKRLYEGQLAQLQQQSYNMEQATMTTENLRNTMATVDAMQTANKEMKKTYGKIDLDKIERIQDDMEDLMESANEVQETMGRSYGVPDEIDETDLQAELDALGDDLGEEESETPSYLQEGPSQLPDFIDDAPLSTPQHESVGRHAVESRAYDDKQLTNLLHPPFVCFASPFSTAQCQ</sequence>
<dbReference type="EMBL" id="KZ819325">
    <property type="protein sequence ID" value="PWN21304.1"/>
    <property type="molecule type" value="Genomic_DNA"/>
</dbReference>
<evidence type="ECO:0000313" key="5">
    <source>
        <dbReference type="Proteomes" id="UP000245942"/>
    </source>
</evidence>
<comment type="similarity">
    <text evidence="1">Belongs to the SNF7 family.</text>
</comment>